<protein>
    <submittedName>
        <fullName evidence="4">Flavin reductase</fullName>
    </submittedName>
</protein>
<proteinExistence type="predicted"/>
<reference evidence="4" key="2">
    <citation type="submission" date="2020-09" db="EMBL/GenBank/DDBJ databases">
        <authorList>
            <person name="Sun Q."/>
            <person name="Zhou Y."/>
        </authorList>
    </citation>
    <scope>NUCLEOTIDE SEQUENCE</scope>
    <source>
        <strain evidence="4">CGMCC 1.7081</strain>
    </source>
</reference>
<evidence type="ECO:0000256" key="2">
    <source>
        <dbReference type="SAM" id="MobiDB-lite"/>
    </source>
</evidence>
<dbReference type="GO" id="GO:0010181">
    <property type="term" value="F:FMN binding"/>
    <property type="evidence" value="ECO:0007669"/>
    <property type="project" value="InterPro"/>
</dbReference>
<dbReference type="SMART" id="SM00903">
    <property type="entry name" value="Flavin_Reduct"/>
    <property type="match status" value="1"/>
</dbReference>
<dbReference type="AlphaFoldDB" id="A0A8J3HCW5"/>
<accession>A0A8J3HCW5</accession>
<gene>
    <name evidence="4" type="ORF">GCM10010961_41450</name>
</gene>
<dbReference type="Gene3D" id="2.30.110.10">
    <property type="entry name" value="Electron Transport, Fmn-binding Protein, Chain A"/>
    <property type="match status" value="1"/>
</dbReference>
<dbReference type="SUPFAM" id="SSF50475">
    <property type="entry name" value="FMN-binding split barrel"/>
    <property type="match status" value="1"/>
</dbReference>
<keyword evidence="5" id="KW-1185">Reference proteome</keyword>
<dbReference type="Pfam" id="PF01613">
    <property type="entry name" value="Flavin_Reduct"/>
    <property type="match status" value="1"/>
</dbReference>
<reference evidence="4" key="1">
    <citation type="journal article" date="2014" name="Int. J. Syst. Evol. Microbiol.">
        <title>Complete genome sequence of Corynebacterium casei LMG S-19264T (=DSM 44701T), isolated from a smear-ripened cheese.</title>
        <authorList>
            <consortium name="US DOE Joint Genome Institute (JGI-PGF)"/>
            <person name="Walter F."/>
            <person name="Albersmeier A."/>
            <person name="Kalinowski J."/>
            <person name="Ruckert C."/>
        </authorList>
    </citation>
    <scope>NUCLEOTIDE SEQUENCE</scope>
    <source>
        <strain evidence="4">CGMCC 1.7081</strain>
    </source>
</reference>
<evidence type="ECO:0000259" key="3">
    <source>
        <dbReference type="SMART" id="SM00903"/>
    </source>
</evidence>
<evidence type="ECO:0000256" key="1">
    <source>
        <dbReference type="ARBA" id="ARBA00023002"/>
    </source>
</evidence>
<evidence type="ECO:0000313" key="5">
    <source>
        <dbReference type="Proteomes" id="UP000611500"/>
    </source>
</evidence>
<feature type="domain" description="Flavin reductase like" evidence="3">
    <location>
        <begin position="32"/>
        <end position="177"/>
    </location>
</feature>
<feature type="region of interest" description="Disordered" evidence="2">
    <location>
        <begin position="1"/>
        <end position="22"/>
    </location>
</feature>
<dbReference type="PANTHER" id="PTHR30466:SF1">
    <property type="entry name" value="FMN REDUCTASE (NADH) RUTF"/>
    <property type="match status" value="1"/>
</dbReference>
<dbReference type="InterPro" id="IPR002563">
    <property type="entry name" value="Flavin_Rdtase-like_dom"/>
</dbReference>
<dbReference type="InterPro" id="IPR050268">
    <property type="entry name" value="NADH-dep_flavin_reductase"/>
</dbReference>
<dbReference type="EMBL" id="BNAP01000037">
    <property type="protein sequence ID" value="GHH03413.1"/>
    <property type="molecule type" value="Genomic_DNA"/>
</dbReference>
<organism evidence="4 5">
    <name type="scientific">Pseudodonghicola xiamenensis</name>
    <dbReference type="NCBI Taxonomy" id="337702"/>
    <lineage>
        <taxon>Bacteria</taxon>
        <taxon>Pseudomonadati</taxon>
        <taxon>Pseudomonadota</taxon>
        <taxon>Alphaproteobacteria</taxon>
        <taxon>Rhodobacterales</taxon>
        <taxon>Paracoccaceae</taxon>
        <taxon>Pseudodonghicola</taxon>
    </lineage>
</organism>
<dbReference type="RefSeq" id="WP_084437147.1">
    <property type="nucleotide sequence ID" value="NZ_BNAP01000037.1"/>
</dbReference>
<sequence length="193" mass="20784">MSLANRLAERGNPQSPSDFGGAVAQQDFRDAMASLAATACLVTAQGEDQRLGRTVTAALSLSVTPPGILISIDAGSALASLIQKVGAFSFAMLSESQQAVADAFAGKVAAEHRFDHGNWQDWPSGQPRLLDSVVTMDCLVITEVKLAGHILFTGQPRQIANDDSRWPLIWHRRRYNSVCPLELVDQREKGTAP</sequence>
<dbReference type="GO" id="GO:0042602">
    <property type="term" value="F:riboflavin reductase (NADPH) activity"/>
    <property type="evidence" value="ECO:0007669"/>
    <property type="project" value="TreeGrafter"/>
</dbReference>
<evidence type="ECO:0000313" key="4">
    <source>
        <dbReference type="EMBL" id="GHH03413.1"/>
    </source>
</evidence>
<name>A0A8J3HCW5_9RHOB</name>
<dbReference type="Proteomes" id="UP000611500">
    <property type="component" value="Unassembled WGS sequence"/>
</dbReference>
<keyword evidence="1" id="KW-0560">Oxidoreductase</keyword>
<dbReference type="PANTHER" id="PTHR30466">
    <property type="entry name" value="FLAVIN REDUCTASE"/>
    <property type="match status" value="1"/>
</dbReference>
<comment type="caution">
    <text evidence="4">The sequence shown here is derived from an EMBL/GenBank/DDBJ whole genome shotgun (WGS) entry which is preliminary data.</text>
</comment>
<dbReference type="InterPro" id="IPR012349">
    <property type="entry name" value="Split_barrel_FMN-bd"/>
</dbReference>